<evidence type="ECO:0000313" key="4">
    <source>
        <dbReference type="Proteomes" id="UP000036851"/>
    </source>
</evidence>
<evidence type="ECO:0000259" key="1">
    <source>
        <dbReference type="Pfam" id="PF01261"/>
    </source>
</evidence>
<dbReference type="AlphaFoldDB" id="A0A0L7T670"/>
<gene>
    <name evidence="2" type="ORF">NG42_07435</name>
    <name evidence="3" type="ORF">NG43_07430</name>
</gene>
<dbReference type="EMBL" id="JRXE01000008">
    <property type="protein sequence ID" value="KOC90882.1"/>
    <property type="molecule type" value="Genomic_DNA"/>
</dbReference>
<dbReference type="EMBL" id="JRXF01000009">
    <property type="protein sequence ID" value="KOC94026.1"/>
    <property type="molecule type" value="Genomic_DNA"/>
</dbReference>
<dbReference type="Proteomes" id="UP000036851">
    <property type="component" value="Unassembled WGS sequence"/>
</dbReference>
<dbReference type="PANTHER" id="PTHR12110:SF48">
    <property type="entry name" value="BLL3656 PROTEIN"/>
    <property type="match status" value="1"/>
</dbReference>
<feature type="domain" description="Xylose isomerase-like TIM barrel" evidence="1">
    <location>
        <begin position="20"/>
        <end position="252"/>
    </location>
</feature>
<dbReference type="InterPro" id="IPR050312">
    <property type="entry name" value="IolE/XylAMocC-like"/>
</dbReference>
<name>A0A0L7T670_9GAMM</name>
<comment type="caution">
    <text evidence="2">The sequence shown here is derived from an EMBL/GenBank/DDBJ whole genome shotgun (WGS) entry which is preliminary data.</text>
</comment>
<dbReference type="Gene3D" id="3.20.20.150">
    <property type="entry name" value="Divalent-metal-dependent TIM barrel enzymes"/>
    <property type="match status" value="1"/>
</dbReference>
<dbReference type="InterPro" id="IPR013022">
    <property type="entry name" value="Xyl_isomerase-like_TIM-brl"/>
</dbReference>
<proteinExistence type="predicted"/>
<dbReference type="RefSeq" id="WP_052898639.1">
    <property type="nucleotide sequence ID" value="NZ_JRXE01000008.1"/>
</dbReference>
<evidence type="ECO:0000313" key="2">
    <source>
        <dbReference type="EMBL" id="KOC90882.1"/>
    </source>
</evidence>
<keyword evidence="5" id="KW-1185">Reference proteome</keyword>
<keyword evidence="2" id="KW-0413">Isomerase</keyword>
<protein>
    <submittedName>
        <fullName evidence="2">Xylose isomerase</fullName>
    </submittedName>
</protein>
<dbReference type="PATRIC" id="fig|1560201.3.peg.1587"/>
<organism evidence="2 5">
    <name type="scientific">Winslowiella iniecta</name>
    <dbReference type="NCBI Taxonomy" id="1560201"/>
    <lineage>
        <taxon>Bacteria</taxon>
        <taxon>Pseudomonadati</taxon>
        <taxon>Pseudomonadota</taxon>
        <taxon>Gammaproteobacteria</taxon>
        <taxon>Enterobacterales</taxon>
        <taxon>Erwiniaceae</taxon>
        <taxon>Winslowiella</taxon>
    </lineage>
</organism>
<dbReference type="Proteomes" id="UP000037088">
    <property type="component" value="Unassembled WGS sequence"/>
</dbReference>
<reference evidence="4 5" key="1">
    <citation type="journal article" date="2015" name="Int. J. Syst. Evol. Microbiol.">
        <title>Erwinia iniecta sp. nov., isolated from Russian wheat aphids (Diuraphis noxia).</title>
        <authorList>
            <person name="Campillo T."/>
            <person name="Luna E."/>
            <person name="Portier P."/>
            <person name="Fischer-Le Saux M."/>
            <person name="Lapitan N."/>
            <person name="Tisserat N.A."/>
            <person name="Leach J.E."/>
        </authorList>
    </citation>
    <scope>NUCLEOTIDE SEQUENCE [LARGE SCALE GENOMIC DNA]</scope>
    <source>
        <strain evidence="2 5">B120</strain>
        <strain evidence="3 4">B149</strain>
    </source>
</reference>
<accession>A0A0L7T670</accession>
<evidence type="ECO:0000313" key="3">
    <source>
        <dbReference type="EMBL" id="KOC94026.1"/>
    </source>
</evidence>
<dbReference type="STRING" id="1560201.NG42_07435"/>
<dbReference type="OrthoDB" id="9780241at2"/>
<dbReference type="PANTHER" id="PTHR12110">
    <property type="entry name" value="HYDROXYPYRUVATE ISOMERASE"/>
    <property type="match status" value="1"/>
</dbReference>
<sequence length="275" mass="31011">MKLSLHGVSVWYSNAVTQLRIAHDSGFTGLELLPEHLFRYLDNGGSYADYRQLMAKYQIDITCINALKRIGRHQPDERAAMLQEAEKICRAAAELNCPVVQVMALTELDHLSESERNRILVDNIAAIADIGKPMGIKFQIEVVAFTAFNSLSQALDIIAQTGKDNVGLVIDFWHLHAGGNTRPEEVAAMDKQLIYGVHFCDGRAARDGEAWDEWVQRNYAPGEGDVDIARWIEAVNATGYDGVWSPEWLSPRCWEYDLWEIGRQSRESLTRYGLN</sequence>
<dbReference type="InterPro" id="IPR036237">
    <property type="entry name" value="Xyl_isomerase-like_sf"/>
</dbReference>
<dbReference type="Pfam" id="PF01261">
    <property type="entry name" value="AP_endonuc_2"/>
    <property type="match status" value="1"/>
</dbReference>
<dbReference type="SUPFAM" id="SSF51658">
    <property type="entry name" value="Xylose isomerase-like"/>
    <property type="match status" value="1"/>
</dbReference>
<dbReference type="GO" id="GO:0016853">
    <property type="term" value="F:isomerase activity"/>
    <property type="evidence" value="ECO:0007669"/>
    <property type="project" value="UniProtKB-KW"/>
</dbReference>
<evidence type="ECO:0000313" key="5">
    <source>
        <dbReference type="Proteomes" id="UP000037088"/>
    </source>
</evidence>